<protein>
    <submittedName>
        <fullName evidence="2">GerAB/ArcD/ProY family transporter</fullName>
    </submittedName>
</protein>
<feature type="transmembrane region" description="Helical" evidence="1">
    <location>
        <begin position="165"/>
        <end position="183"/>
    </location>
</feature>
<dbReference type="GO" id="GO:0009847">
    <property type="term" value="P:spore germination"/>
    <property type="evidence" value="ECO:0007669"/>
    <property type="project" value="InterPro"/>
</dbReference>
<dbReference type="Proteomes" id="UP000823960">
    <property type="component" value="Unassembled WGS sequence"/>
</dbReference>
<dbReference type="GO" id="GO:0016020">
    <property type="term" value="C:membrane"/>
    <property type="evidence" value="ECO:0007669"/>
    <property type="project" value="InterPro"/>
</dbReference>
<keyword evidence="1" id="KW-0472">Membrane</keyword>
<accession>A0A9D1NPA4</accession>
<evidence type="ECO:0000313" key="3">
    <source>
        <dbReference type="Proteomes" id="UP000823960"/>
    </source>
</evidence>
<proteinExistence type="predicted"/>
<dbReference type="EMBL" id="DVOL01000019">
    <property type="protein sequence ID" value="HIV10350.1"/>
    <property type="molecule type" value="Genomic_DNA"/>
</dbReference>
<evidence type="ECO:0000256" key="1">
    <source>
        <dbReference type="SAM" id="Phobius"/>
    </source>
</evidence>
<dbReference type="Pfam" id="PF03845">
    <property type="entry name" value="Spore_permease"/>
    <property type="match status" value="1"/>
</dbReference>
<reference evidence="2" key="1">
    <citation type="submission" date="2020-10" db="EMBL/GenBank/DDBJ databases">
        <authorList>
            <person name="Gilroy R."/>
        </authorList>
    </citation>
    <scope>NUCLEOTIDE SEQUENCE</scope>
    <source>
        <strain evidence="2">1370</strain>
    </source>
</reference>
<comment type="caution">
    <text evidence="2">The sequence shown here is derived from an EMBL/GenBank/DDBJ whole genome shotgun (WGS) entry which is preliminary data.</text>
</comment>
<feature type="transmembrane region" description="Helical" evidence="1">
    <location>
        <begin position="101"/>
        <end position="119"/>
    </location>
</feature>
<reference evidence="2" key="2">
    <citation type="journal article" date="2021" name="PeerJ">
        <title>Extensive microbial diversity within the chicken gut microbiome revealed by metagenomics and culture.</title>
        <authorList>
            <person name="Gilroy R."/>
            <person name="Ravi A."/>
            <person name="Getino M."/>
            <person name="Pursley I."/>
            <person name="Horton D.L."/>
            <person name="Alikhan N.F."/>
            <person name="Baker D."/>
            <person name="Gharbi K."/>
            <person name="Hall N."/>
            <person name="Watson M."/>
            <person name="Adriaenssens E.M."/>
            <person name="Foster-Nyarko E."/>
            <person name="Jarju S."/>
            <person name="Secka A."/>
            <person name="Antonio M."/>
            <person name="Oren A."/>
            <person name="Chaudhuri R.R."/>
            <person name="La Ragione R."/>
            <person name="Hildebrand F."/>
            <person name="Pallen M.J."/>
        </authorList>
    </citation>
    <scope>NUCLEOTIDE SEQUENCE</scope>
    <source>
        <strain evidence="2">1370</strain>
    </source>
</reference>
<feature type="transmembrane region" description="Helical" evidence="1">
    <location>
        <begin position="289"/>
        <end position="311"/>
    </location>
</feature>
<feature type="transmembrane region" description="Helical" evidence="1">
    <location>
        <begin position="244"/>
        <end position="269"/>
    </location>
</feature>
<sequence>MAVPMNQKTMGKAPDSSKNGRISCYQLFSLLLLSRLMQTMLYVGERRVSLAQMCALLFATLIELAASIPAVMLSKRSDAGVLKTLFCRTGENTPKKGAAELLFRAAGLLYFLFFVYIAAGTLGSFADFMQKQFPDTAPAWLVLVTVTAAGWYCSLMGLEGLSRAGSVLLGGIALLIVLMAAVSEGSFDWLNVVPFSPETLPDFWDYALRDLASSWWLPLTALFYPDVRGGLEKTAGLYLASKLLLLESLMLVIMLVMSSFVEVLGYPLLTLGAYARTDFIQHFGAINMLFWTANCVVVLSLYILAASRAALGGRSTGLKKGAAAAAALALAAVSYRLGIGYDERFGLYLRTAL</sequence>
<dbReference type="InterPro" id="IPR004761">
    <property type="entry name" value="Spore_GerAB"/>
</dbReference>
<feature type="non-terminal residue" evidence="2">
    <location>
        <position position="353"/>
    </location>
</feature>
<organism evidence="2 3">
    <name type="scientific">Candidatus Faeciplasma avium</name>
    <dbReference type="NCBI Taxonomy" id="2840798"/>
    <lineage>
        <taxon>Bacteria</taxon>
        <taxon>Bacillati</taxon>
        <taxon>Bacillota</taxon>
        <taxon>Clostridia</taxon>
        <taxon>Eubacteriales</taxon>
        <taxon>Oscillospiraceae</taxon>
        <taxon>Oscillospiraceae incertae sedis</taxon>
        <taxon>Candidatus Faeciplasma</taxon>
    </lineage>
</organism>
<keyword evidence="1" id="KW-0812">Transmembrane</keyword>
<name>A0A9D1NPA4_9FIRM</name>
<feature type="transmembrane region" description="Helical" evidence="1">
    <location>
        <begin position="323"/>
        <end position="341"/>
    </location>
</feature>
<dbReference type="AlphaFoldDB" id="A0A9D1NPA4"/>
<keyword evidence="1" id="KW-1133">Transmembrane helix</keyword>
<feature type="transmembrane region" description="Helical" evidence="1">
    <location>
        <begin position="139"/>
        <end position="158"/>
    </location>
</feature>
<gene>
    <name evidence="2" type="ORF">IAD28_01465</name>
</gene>
<evidence type="ECO:0000313" key="2">
    <source>
        <dbReference type="EMBL" id="HIV10350.1"/>
    </source>
</evidence>